<protein>
    <recommendedName>
        <fullName evidence="4">PIN domain-containing protein</fullName>
    </recommendedName>
</protein>
<organism evidence="2 3">
    <name type="scientific">Methanococcus aeolicus (strain ATCC BAA-1280 / DSM 17508 / OCM 812 / Nankai-3)</name>
    <dbReference type="NCBI Taxonomy" id="419665"/>
    <lineage>
        <taxon>Archaea</taxon>
        <taxon>Methanobacteriati</taxon>
        <taxon>Methanobacteriota</taxon>
        <taxon>Methanomada group</taxon>
        <taxon>Methanococci</taxon>
        <taxon>Methanococcales</taxon>
        <taxon>Methanococcaceae</taxon>
        <taxon>Methanococcus</taxon>
    </lineage>
</organism>
<dbReference type="AlphaFoldDB" id="A6UWE8"/>
<keyword evidence="3" id="KW-1185">Reference proteome</keyword>
<evidence type="ECO:0000256" key="1">
    <source>
        <dbReference type="SAM" id="Coils"/>
    </source>
</evidence>
<proteinExistence type="predicted"/>
<dbReference type="HOGENOM" id="CLU_1559521_0_0_2"/>
<evidence type="ECO:0000313" key="3">
    <source>
        <dbReference type="Proteomes" id="UP000001106"/>
    </source>
</evidence>
<dbReference type="EMBL" id="CP000743">
    <property type="protein sequence ID" value="ABR56820.1"/>
    <property type="molecule type" value="Genomic_DNA"/>
</dbReference>
<evidence type="ECO:0000313" key="2">
    <source>
        <dbReference type="EMBL" id="ABR56820.1"/>
    </source>
</evidence>
<dbReference type="Proteomes" id="UP000001106">
    <property type="component" value="Chromosome"/>
</dbReference>
<sequence length="176" mass="20397">MVVKVAVDTNVLGYLGETETTLKKSAKSIKKLNEEINNMENAHAFAKLICSNTQIKGIIPLMVAYEFTQAPKYVKKRVFEKWVDCFHWSNNITIYKRAKSLKLPSTLSHLKQSDMKVVYESSKLGCQYLITFNRTDLRKEKNKRLIKSEFKNKLKISPPEILSPDEFINLLYIPKH</sequence>
<gene>
    <name evidence="2" type="ordered locus">Maeo_1244</name>
</gene>
<feature type="coiled-coil region" evidence="1">
    <location>
        <begin position="15"/>
        <end position="49"/>
    </location>
</feature>
<accession>A6UWE8</accession>
<dbReference type="STRING" id="419665.Maeo_1244"/>
<dbReference type="RefSeq" id="WP_011973952.1">
    <property type="nucleotide sequence ID" value="NC_009635.1"/>
</dbReference>
<dbReference type="eggNOG" id="arCOG09566">
    <property type="taxonomic scope" value="Archaea"/>
</dbReference>
<dbReference type="GeneID" id="5326716"/>
<dbReference type="KEGG" id="mae:Maeo_1244"/>
<evidence type="ECO:0008006" key="4">
    <source>
        <dbReference type="Google" id="ProtNLM"/>
    </source>
</evidence>
<keyword evidence="1" id="KW-0175">Coiled coil</keyword>
<name>A6UWE8_META3</name>
<reference evidence="2" key="1">
    <citation type="submission" date="2007-06" db="EMBL/GenBank/DDBJ databases">
        <title>Complete sequence of Methanococcus aeolicus Nankai-3.</title>
        <authorList>
            <consortium name="US DOE Joint Genome Institute"/>
            <person name="Copeland A."/>
            <person name="Lucas S."/>
            <person name="Lapidus A."/>
            <person name="Barry K."/>
            <person name="Glavina del Rio T."/>
            <person name="Dalin E."/>
            <person name="Tice H."/>
            <person name="Pitluck S."/>
            <person name="Chain P."/>
            <person name="Malfatti S."/>
            <person name="Shin M."/>
            <person name="Vergez L."/>
            <person name="Schmutz J."/>
            <person name="Larimer F."/>
            <person name="Land M."/>
            <person name="Hauser L."/>
            <person name="Kyrpides N."/>
            <person name="Lykidis A."/>
            <person name="Sieprawska-Lupa M."/>
            <person name="Whitman W.B."/>
            <person name="Richardson P."/>
        </authorList>
    </citation>
    <scope>NUCLEOTIDE SEQUENCE [LARGE SCALE GENOMIC DNA]</scope>
    <source>
        <strain evidence="2">Nankai-3</strain>
    </source>
</reference>
<dbReference type="OrthoDB" id="377911at2157"/>